<name>A0A221T1W1_9DEIO</name>
<sequence>MSYQDIYTAELAETLRGGATLYDVREPEEYAQGHIPGAVNLPLSELQGREDEIRTPAVIVCLSGGRSASAAGYLTDQGKADIMNLVGGTLGWIREGRDVETGPGA</sequence>
<dbReference type="InterPro" id="IPR036873">
    <property type="entry name" value="Rhodanese-like_dom_sf"/>
</dbReference>
<dbReference type="SUPFAM" id="SSF52821">
    <property type="entry name" value="Rhodanese/Cell cycle control phosphatase"/>
    <property type="match status" value="1"/>
</dbReference>
<dbReference type="PANTHER" id="PTHR43031:SF1">
    <property type="entry name" value="PYRIDINE NUCLEOTIDE-DISULPHIDE OXIDOREDUCTASE"/>
    <property type="match status" value="1"/>
</dbReference>
<dbReference type="PANTHER" id="PTHR43031">
    <property type="entry name" value="FAD-DEPENDENT OXIDOREDUCTASE"/>
    <property type="match status" value="1"/>
</dbReference>
<proteinExistence type="predicted"/>
<accession>A0A221T1W1</accession>
<dbReference type="RefSeq" id="WP_027462366.1">
    <property type="nucleotide sequence ID" value="NZ_CP021083.1"/>
</dbReference>
<evidence type="ECO:0000313" key="3">
    <source>
        <dbReference type="Proteomes" id="UP000259030"/>
    </source>
</evidence>
<dbReference type="GO" id="GO:0004792">
    <property type="term" value="F:thiosulfate-cyanide sulfurtransferase activity"/>
    <property type="evidence" value="ECO:0007669"/>
    <property type="project" value="InterPro"/>
</dbReference>
<dbReference type="EMBL" id="CP021083">
    <property type="protein sequence ID" value="ASN82897.1"/>
    <property type="molecule type" value="Genomic_DNA"/>
</dbReference>
<keyword evidence="2" id="KW-0808">Transferase</keyword>
<dbReference type="AlphaFoldDB" id="A0A221T1W1"/>
<evidence type="ECO:0000313" key="2">
    <source>
        <dbReference type="EMBL" id="ASN82897.1"/>
    </source>
</evidence>
<dbReference type="InterPro" id="IPR001307">
    <property type="entry name" value="Thiosulphate_STrfase_CS"/>
</dbReference>
<dbReference type="PROSITE" id="PS00380">
    <property type="entry name" value="RHODANESE_1"/>
    <property type="match status" value="1"/>
</dbReference>
<dbReference type="Pfam" id="PF00581">
    <property type="entry name" value="Rhodanese"/>
    <property type="match status" value="1"/>
</dbReference>
<dbReference type="InterPro" id="IPR001763">
    <property type="entry name" value="Rhodanese-like_dom"/>
</dbReference>
<keyword evidence="2" id="KW-0614">Plasmid</keyword>
<dbReference type="InterPro" id="IPR050229">
    <property type="entry name" value="GlpE_sulfurtransferase"/>
</dbReference>
<reference evidence="2 3" key="1">
    <citation type="submission" date="2017-05" db="EMBL/GenBank/DDBJ databases">
        <title>The complete genome sequence of Deinococcus ficus isolated from the rhizosphere of the Ficus religiosa L. in Taiwan.</title>
        <authorList>
            <person name="Wu K.-M."/>
            <person name="Liao T.-L."/>
            <person name="Liu Y.-M."/>
            <person name="Young C.-C."/>
            <person name="Tsai S.-F."/>
        </authorList>
    </citation>
    <scope>NUCLEOTIDE SEQUENCE [LARGE SCALE GENOMIC DNA]</scope>
    <source>
        <strain evidence="2 3">CC-FR2-10</strain>
        <plasmid evidence="3">pdfi2</plasmid>
    </source>
</reference>
<feature type="domain" description="Rhodanese" evidence="1">
    <location>
        <begin position="15"/>
        <end position="101"/>
    </location>
</feature>
<evidence type="ECO:0000259" key="1">
    <source>
        <dbReference type="PROSITE" id="PS50206"/>
    </source>
</evidence>
<dbReference type="SMART" id="SM00450">
    <property type="entry name" value="RHOD"/>
    <property type="match status" value="1"/>
</dbReference>
<dbReference type="PROSITE" id="PS50206">
    <property type="entry name" value="RHODANESE_3"/>
    <property type="match status" value="1"/>
</dbReference>
<gene>
    <name evidence="2" type="ORF">DFI_17055</name>
</gene>
<organism evidence="2 3">
    <name type="scientific">Deinococcus ficus</name>
    <dbReference type="NCBI Taxonomy" id="317577"/>
    <lineage>
        <taxon>Bacteria</taxon>
        <taxon>Thermotogati</taxon>
        <taxon>Deinococcota</taxon>
        <taxon>Deinococci</taxon>
        <taxon>Deinococcales</taxon>
        <taxon>Deinococcaceae</taxon>
        <taxon>Deinococcus</taxon>
    </lineage>
</organism>
<keyword evidence="3" id="KW-1185">Reference proteome</keyword>
<dbReference type="Proteomes" id="UP000259030">
    <property type="component" value="Plasmid pDFI2"/>
</dbReference>
<protein>
    <submittedName>
        <fullName evidence="2">Sulfurtransferase</fullName>
    </submittedName>
</protein>
<dbReference type="Gene3D" id="3.40.250.10">
    <property type="entry name" value="Rhodanese-like domain"/>
    <property type="match status" value="1"/>
</dbReference>
<dbReference type="KEGG" id="dfc:DFI_17055"/>
<dbReference type="CDD" id="cd00158">
    <property type="entry name" value="RHOD"/>
    <property type="match status" value="1"/>
</dbReference>
<geneLocation type="plasmid" evidence="3">
    <name>pdfi2</name>
</geneLocation>
<dbReference type="STRING" id="317577.GCA_000419625_03481"/>